<accession>A0A6J5RHN8</accession>
<gene>
    <name evidence="1" type="ORF">UFOVP1290_510</name>
</gene>
<reference evidence="1" key="1">
    <citation type="submission" date="2020-05" db="EMBL/GenBank/DDBJ databases">
        <authorList>
            <person name="Chiriac C."/>
            <person name="Salcher M."/>
            <person name="Ghai R."/>
            <person name="Kavagutti S V."/>
        </authorList>
    </citation>
    <scope>NUCLEOTIDE SEQUENCE</scope>
</reference>
<dbReference type="Pfam" id="PF13489">
    <property type="entry name" value="Methyltransf_23"/>
    <property type="match status" value="1"/>
</dbReference>
<name>A0A6J5RHN8_9CAUD</name>
<evidence type="ECO:0000313" key="1">
    <source>
        <dbReference type="EMBL" id="CAB4196990.1"/>
    </source>
</evidence>
<dbReference type="CDD" id="cd02440">
    <property type="entry name" value="AdoMet_MTases"/>
    <property type="match status" value="1"/>
</dbReference>
<dbReference type="Gene3D" id="3.40.50.150">
    <property type="entry name" value="Vaccinia Virus protein VP39"/>
    <property type="match status" value="1"/>
</dbReference>
<dbReference type="EMBL" id="LR797252">
    <property type="protein sequence ID" value="CAB4196990.1"/>
    <property type="molecule type" value="Genomic_DNA"/>
</dbReference>
<dbReference type="PANTHER" id="PTHR43861:SF6">
    <property type="entry name" value="METHYLTRANSFERASE TYPE 11"/>
    <property type="match status" value="1"/>
</dbReference>
<protein>
    <submittedName>
        <fullName evidence="1">AdoMet_MTases domain containing protein</fullName>
    </submittedName>
</protein>
<sequence>MINITSPNKLITYTDSKDHFENGLLRLLSLDYESFNKWLEYSECSDGNLASKLRKGFLKLKNTDEEFIDNDSLIYGPQNTSGVILYKTLIKDNSHGIGLSDDCTIAWLIDSNNNFEKNAPVYEEDYFEGNKEIFGGYGKYFQQSNWRLDKSNRQVKELTNITGLTSGKVLDIGSGYGYFRKALSNHSFEHDGIEISKHAINIAKDLYNFDTYHGTLLDYHKELKNTYDVVTLWDVIEHIPDPEKLLEKIYSVLKPGGYVVIKTPNISCLEGYIFGKYYHSFKREHLIYFSDKSLSSYAVNAGFSVYKSQSVSHLLTGFFGKQYTDEVEQTLHGSDLIIYLQKKI</sequence>
<dbReference type="SUPFAM" id="SSF53335">
    <property type="entry name" value="S-adenosyl-L-methionine-dependent methyltransferases"/>
    <property type="match status" value="1"/>
</dbReference>
<proteinExistence type="predicted"/>
<organism evidence="1">
    <name type="scientific">uncultured Caudovirales phage</name>
    <dbReference type="NCBI Taxonomy" id="2100421"/>
    <lineage>
        <taxon>Viruses</taxon>
        <taxon>Duplodnaviria</taxon>
        <taxon>Heunggongvirae</taxon>
        <taxon>Uroviricota</taxon>
        <taxon>Caudoviricetes</taxon>
        <taxon>Peduoviridae</taxon>
        <taxon>Maltschvirus</taxon>
        <taxon>Maltschvirus maltsch</taxon>
    </lineage>
</organism>
<dbReference type="PANTHER" id="PTHR43861">
    <property type="entry name" value="TRANS-ACONITATE 2-METHYLTRANSFERASE-RELATED"/>
    <property type="match status" value="1"/>
</dbReference>
<dbReference type="InterPro" id="IPR029063">
    <property type="entry name" value="SAM-dependent_MTases_sf"/>
</dbReference>